<dbReference type="SMART" id="SM00028">
    <property type="entry name" value="TPR"/>
    <property type="match status" value="3"/>
</dbReference>
<dbReference type="GO" id="GO:0006626">
    <property type="term" value="P:protein targeting to mitochondrion"/>
    <property type="evidence" value="ECO:0007669"/>
    <property type="project" value="TreeGrafter"/>
</dbReference>
<keyword evidence="3" id="KW-0677">Repeat</keyword>
<dbReference type="GO" id="GO:0016787">
    <property type="term" value="F:hydrolase activity"/>
    <property type="evidence" value="ECO:0007669"/>
    <property type="project" value="InterPro"/>
</dbReference>
<dbReference type="InterPro" id="IPR051982">
    <property type="entry name" value="CiliaryAsmbly_MitoImport"/>
</dbReference>
<dbReference type="GO" id="GO:0005739">
    <property type="term" value="C:mitochondrion"/>
    <property type="evidence" value="ECO:0007669"/>
    <property type="project" value="TreeGrafter"/>
</dbReference>
<evidence type="ECO:0000259" key="6">
    <source>
        <dbReference type="Pfam" id="PF02230"/>
    </source>
</evidence>
<dbReference type="Pfam" id="PF02230">
    <property type="entry name" value="Abhydrolase_2"/>
    <property type="match status" value="1"/>
</dbReference>
<evidence type="ECO:0000256" key="3">
    <source>
        <dbReference type="ARBA" id="ARBA00022737"/>
    </source>
</evidence>
<dbReference type="InterPro" id="IPR003140">
    <property type="entry name" value="PLipase/COase/thioEstase"/>
</dbReference>
<dbReference type="AlphaFoldDB" id="A0AAD7UBS8"/>
<dbReference type="EMBL" id="JAQMWT010000398">
    <property type="protein sequence ID" value="KAJ8601886.1"/>
    <property type="molecule type" value="Genomic_DNA"/>
</dbReference>
<dbReference type="Proteomes" id="UP001230188">
    <property type="component" value="Unassembled WGS sequence"/>
</dbReference>
<dbReference type="InterPro" id="IPR029058">
    <property type="entry name" value="AB_hydrolase_fold"/>
</dbReference>
<keyword evidence="2" id="KW-0963">Cytoplasm</keyword>
<evidence type="ECO:0000313" key="8">
    <source>
        <dbReference type="Proteomes" id="UP001230188"/>
    </source>
</evidence>
<sequence>MSWAVSRKVEPEAEEWEVVSAVAVRLEPRGRIVSTWSSGTLFWGEVCGEIVEACGFLGGCVAADSVRRTGRSAPWREVASPVATCADDARHLVAPSWQVIYRKPVAIREQPHRASRTLGVVRYGERVRGVCEGGWVATHGGFVATRTPEHGQLLDRDVPPDYAIELDGGDFQVSARTVSTTTQLLELLQATVPAVNATILAVGGVDAPKDSTAFDLGYRTDRQQLSWRYDAIAWDQKITLKPAHLEPFTVRAGDTVAAVIAALCDANPNLEPDLVVLGKPGVGDKDEVLRREQVVEDDVTAWAAGMRDGGVFAVAYLGRELLQFDDDDDDDVKREDVETVELPDRGKQLPDKRVGDEAYRNGKFEAAVEHYSRCLAAGDESLAVRGNRAAAYKQLGNNDGVVGDCDVVLAARPDDVKALLRRAEALEALEDYKGALVDVEAVLALRRQNRRIGDKTAALCQQMRHRLCRAVKDIDGTRRRKTAQRATRRLEKRASLNVAARKVSAARRVAATRCVARDPSQPHKASLVWLVGPDDALSLDEVADLLQTEVRRDFPSLRILVARPPRCRLSPDGQWFDLDQDDWREMLQGKDTGSRKRRLLTAQIDESVNWVKSAIVNHEMSLVEPSHLAIGGFDQGAVVATHVACRCPVGALVALNGPTPLLPELLKNLDETAARDLRVWAINGSHHKTFPADLCDRHNTKLRPHFKTFATTIVPYGDAHVSRPDASYVAIVLSLTIGPYRHGDIGHPDLDNNNRVLRSSSSVSPQSRRRQQS</sequence>
<feature type="domain" description="Phospholipase/carboxylesterase/thioesterase" evidence="6">
    <location>
        <begin position="574"/>
        <end position="707"/>
    </location>
</feature>
<evidence type="ECO:0000313" key="7">
    <source>
        <dbReference type="EMBL" id="KAJ8601886.1"/>
    </source>
</evidence>
<dbReference type="SUPFAM" id="SSF48452">
    <property type="entry name" value="TPR-like"/>
    <property type="match status" value="1"/>
</dbReference>
<gene>
    <name evidence="7" type="ORF">CTAYLR_002642</name>
</gene>
<dbReference type="SUPFAM" id="SSF53474">
    <property type="entry name" value="alpha/beta-Hydrolases"/>
    <property type="match status" value="1"/>
</dbReference>
<evidence type="ECO:0000256" key="5">
    <source>
        <dbReference type="SAM" id="MobiDB-lite"/>
    </source>
</evidence>
<name>A0AAD7UBS8_9STRA</name>
<dbReference type="Gene3D" id="1.25.40.10">
    <property type="entry name" value="Tetratricopeptide repeat domain"/>
    <property type="match status" value="1"/>
</dbReference>
<evidence type="ECO:0000256" key="1">
    <source>
        <dbReference type="ARBA" id="ARBA00004496"/>
    </source>
</evidence>
<evidence type="ECO:0000256" key="4">
    <source>
        <dbReference type="ARBA" id="ARBA00022803"/>
    </source>
</evidence>
<evidence type="ECO:0000256" key="2">
    <source>
        <dbReference type="ARBA" id="ARBA00022490"/>
    </source>
</evidence>
<dbReference type="PANTHER" id="PTHR45984">
    <property type="entry name" value="RNA (RNA) POLYMERASE II ASSOCIATED PROTEIN HOMOLOG"/>
    <property type="match status" value="1"/>
</dbReference>
<accession>A0AAD7UBS8</accession>
<comment type="subcellular location">
    <subcellularLocation>
        <location evidence="1">Cytoplasm</location>
    </subcellularLocation>
</comment>
<protein>
    <recommendedName>
        <fullName evidence="6">Phospholipase/carboxylesterase/thioesterase domain-containing protein</fullName>
    </recommendedName>
</protein>
<dbReference type="InterPro" id="IPR019734">
    <property type="entry name" value="TPR_rpt"/>
</dbReference>
<dbReference type="Gene3D" id="3.40.50.1820">
    <property type="entry name" value="alpha/beta hydrolase"/>
    <property type="match status" value="1"/>
</dbReference>
<feature type="region of interest" description="Disordered" evidence="5">
    <location>
        <begin position="746"/>
        <end position="773"/>
    </location>
</feature>
<proteinExistence type="predicted"/>
<dbReference type="InterPro" id="IPR011990">
    <property type="entry name" value="TPR-like_helical_dom_sf"/>
</dbReference>
<dbReference type="GO" id="GO:0005829">
    <property type="term" value="C:cytosol"/>
    <property type="evidence" value="ECO:0007669"/>
    <property type="project" value="TreeGrafter"/>
</dbReference>
<keyword evidence="4" id="KW-0802">TPR repeat</keyword>
<dbReference type="GO" id="GO:0031072">
    <property type="term" value="F:heat shock protein binding"/>
    <property type="evidence" value="ECO:0007669"/>
    <property type="project" value="TreeGrafter"/>
</dbReference>
<reference evidence="7" key="1">
    <citation type="submission" date="2023-01" db="EMBL/GenBank/DDBJ databases">
        <title>Metagenome sequencing of chrysophaentin producing Chrysophaeum taylorii.</title>
        <authorList>
            <person name="Davison J."/>
            <person name="Bewley C."/>
        </authorList>
    </citation>
    <scope>NUCLEOTIDE SEQUENCE</scope>
    <source>
        <strain evidence="7">NIES-1699</strain>
    </source>
</reference>
<keyword evidence="8" id="KW-1185">Reference proteome</keyword>
<dbReference type="PANTHER" id="PTHR45984:SF1">
    <property type="entry name" value="SPAG1 AXONEMAL DYNEIN ASSEMBLY FACTOR"/>
    <property type="match status" value="1"/>
</dbReference>
<organism evidence="7 8">
    <name type="scientific">Chrysophaeum taylorii</name>
    <dbReference type="NCBI Taxonomy" id="2483200"/>
    <lineage>
        <taxon>Eukaryota</taxon>
        <taxon>Sar</taxon>
        <taxon>Stramenopiles</taxon>
        <taxon>Ochrophyta</taxon>
        <taxon>Pelagophyceae</taxon>
        <taxon>Pelagomonadales</taxon>
        <taxon>Pelagomonadaceae</taxon>
        <taxon>Chrysophaeum</taxon>
    </lineage>
</organism>
<comment type="caution">
    <text evidence="7">The sequence shown here is derived from an EMBL/GenBank/DDBJ whole genome shotgun (WGS) entry which is preliminary data.</text>
</comment>